<dbReference type="SMART" id="SM00228">
    <property type="entry name" value="PDZ"/>
    <property type="match status" value="1"/>
</dbReference>
<evidence type="ECO:0000256" key="3">
    <source>
        <dbReference type="ARBA" id="ARBA00022801"/>
    </source>
</evidence>
<dbReference type="Pfam" id="PF17804">
    <property type="entry name" value="TSP_NTD"/>
    <property type="match status" value="1"/>
</dbReference>
<comment type="caution">
    <text evidence="7">The sequence shown here is derived from an EMBL/GenBank/DDBJ whole genome shotgun (WGS) entry which is preliminary data.</text>
</comment>
<dbReference type="NCBIfam" id="TIGR00225">
    <property type="entry name" value="prc"/>
    <property type="match status" value="1"/>
</dbReference>
<dbReference type="AlphaFoldDB" id="A0A0T5YW42"/>
<dbReference type="CDD" id="cd06782">
    <property type="entry name" value="cpPDZ_CPP-like"/>
    <property type="match status" value="1"/>
</dbReference>
<dbReference type="PANTHER" id="PTHR32060">
    <property type="entry name" value="TAIL-SPECIFIC PROTEASE"/>
    <property type="match status" value="1"/>
</dbReference>
<evidence type="ECO:0000256" key="2">
    <source>
        <dbReference type="ARBA" id="ARBA00022670"/>
    </source>
</evidence>
<dbReference type="InterPro" id="IPR004447">
    <property type="entry name" value="Peptidase_S41A"/>
</dbReference>
<dbReference type="InterPro" id="IPR001478">
    <property type="entry name" value="PDZ"/>
</dbReference>
<dbReference type="Pfam" id="PF11818">
    <property type="entry name" value="DUF3340"/>
    <property type="match status" value="1"/>
</dbReference>
<accession>A0A0T5YW42</accession>
<dbReference type="OrthoDB" id="9812068at2"/>
<dbReference type="RefSeq" id="WP_060528361.1">
    <property type="nucleotide sequence ID" value="NZ_KQ557125.1"/>
</dbReference>
<dbReference type="PROSITE" id="PS50106">
    <property type="entry name" value="PDZ"/>
    <property type="match status" value="1"/>
</dbReference>
<dbReference type="PANTHER" id="PTHR32060:SF22">
    <property type="entry name" value="CARBOXYL-TERMINAL-PROCESSING PEPTIDASE 3, CHLOROPLASTIC"/>
    <property type="match status" value="1"/>
</dbReference>
<dbReference type="InterPro" id="IPR020992">
    <property type="entry name" value="Tail_Prtase_C"/>
</dbReference>
<dbReference type="PATRIC" id="fig|54398.3.peg.1476"/>
<dbReference type="GO" id="GO:0030288">
    <property type="term" value="C:outer membrane-bounded periplasmic space"/>
    <property type="evidence" value="ECO:0007669"/>
    <property type="project" value="TreeGrafter"/>
</dbReference>
<evidence type="ECO:0000256" key="1">
    <source>
        <dbReference type="ARBA" id="ARBA00009179"/>
    </source>
</evidence>
<sequence length="699" mass="79347">MKSIKIFLLLVIGLVLVSGQSLAEKRTVPLSELIPSRNHQQATVVILKVIDKYHYKKAPLNDEMSSKILDRYLDSLDPNRSFLLASDINHFSTYEKKLDNYLLNARLEPAFLIFRSYRKRVSDAVAYAIDLLDKGFDFERDEEYRFDRSEASWAQTRTEWREIWRQRVKNDVLNLRMTGKPEEKIKQTLRERYQGLERRISQFDADDVFQTFINSYTLSIEPHTSYMSPSTSENFDISMRLSLEGIGAVLRSDNEYTVIQKTVLGGPAKLSGQLKAGDRILGVGQGVDGELQDIVGWRLQDVVEQIRGPKGSVVRLRILPKGESSDGKSKLVTLVRNKIKLEDQAAKSSIIEKLDGMKDLRIGVIEIPTFYRDFAAESRGEKDFRSTTRDVRRLLAELKQQQVDGVVIDLRQNGGGSLSEATELTGVFIDTGPVVQIRDAFGKVEVERDPDSDIAYRGPLAVLVDRNSASASEIFAGAIQDYQRGIVVGEPTFGKGTVQTLVELTRFVPGDDTDLGRLRLTMAQFFRINGSSTQHRGVVPDILYPTAQYSSEHGERSLDNALPWASIKAAQYASKGVNAVSHLLNRHQQRVGSDPGFVMLVEQEKRFKKADKRTEVTLLEVQRRREWDQREKARMDYKNRFRLSLGLKQIETDRKADDEELLQDDEDPEVKATNQIQVNEAARILADSILYQPPRAVMR</sequence>
<dbReference type="FunFam" id="3.90.226.10:FF:000090">
    <property type="entry name" value="Tail-specific protease"/>
    <property type="match status" value="1"/>
</dbReference>
<keyword evidence="4 5" id="KW-0720">Serine protease</keyword>
<dbReference type="Gene3D" id="2.30.42.10">
    <property type="match status" value="1"/>
</dbReference>
<dbReference type="GO" id="GO:0004175">
    <property type="term" value="F:endopeptidase activity"/>
    <property type="evidence" value="ECO:0007669"/>
    <property type="project" value="TreeGrafter"/>
</dbReference>
<protein>
    <submittedName>
        <fullName evidence="7">C-terminal processing peptidase-1/Serine peptidase/MEROPS family S41A</fullName>
    </submittedName>
</protein>
<dbReference type="GO" id="GO:0008236">
    <property type="term" value="F:serine-type peptidase activity"/>
    <property type="evidence" value="ECO:0007669"/>
    <property type="project" value="UniProtKB-KW"/>
</dbReference>
<evidence type="ECO:0000256" key="4">
    <source>
        <dbReference type="ARBA" id="ARBA00022825"/>
    </source>
</evidence>
<dbReference type="InterPro" id="IPR040573">
    <property type="entry name" value="TSP_N"/>
</dbReference>
<evidence type="ECO:0000313" key="8">
    <source>
        <dbReference type="Proteomes" id="UP000051634"/>
    </source>
</evidence>
<keyword evidence="2 5" id="KW-0645">Protease</keyword>
<dbReference type="InterPro" id="IPR036034">
    <property type="entry name" value="PDZ_sf"/>
</dbReference>
<dbReference type="InterPro" id="IPR005151">
    <property type="entry name" value="Tail-specific_protease"/>
</dbReference>
<keyword evidence="3 5" id="KW-0378">Hydrolase</keyword>
<dbReference type="GO" id="GO:0007165">
    <property type="term" value="P:signal transduction"/>
    <property type="evidence" value="ECO:0007669"/>
    <property type="project" value="TreeGrafter"/>
</dbReference>
<dbReference type="GO" id="GO:0006508">
    <property type="term" value="P:proteolysis"/>
    <property type="evidence" value="ECO:0007669"/>
    <property type="project" value="UniProtKB-KW"/>
</dbReference>
<comment type="similarity">
    <text evidence="1 5">Belongs to the peptidase S41A family.</text>
</comment>
<dbReference type="Proteomes" id="UP000051634">
    <property type="component" value="Unassembled WGS sequence"/>
</dbReference>
<name>A0A0T5YW42_9GAMM</name>
<gene>
    <name evidence="7" type="ORF">Ga0074115_10940</name>
</gene>
<evidence type="ECO:0000313" key="7">
    <source>
        <dbReference type="EMBL" id="KRT54735.1"/>
    </source>
</evidence>
<dbReference type="SUPFAM" id="SSF50156">
    <property type="entry name" value="PDZ domain-like"/>
    <property type="match status" value="1"/>
</dbReference>
<reference evidence="7 8" key="1">
    <citation type="submission" date="2015-11" db="EMBL/GenBank/DDBJ databases">
        <title>The genome of Candidatus Endoriftia persephone in Ridgeia piscesae and population structure of the North Eastern Pacific vestimentiferan symbionts.</title>
        <authorList>
            <person name="Perez M."/>
            <person name="Juniper K.S."/>
        </authorList>
    </citation>
    <scope>NUCLEOTIDE SEQUENCE [LARGE SCALE GENOMIC DNA]</scope>
    <source>
        <strain evidence="7">Ind11</strain>
    </source>
</reference>
<dbReference type="InterPro" id="IPR029045">
    <property type="entry name" value="ClpP/crotonase-like_dom_sf"/>
</dbReference>
<dbReference type="SUPFAM" id="SSF52096">
    <property type="entry name" value="ClpP/crotonase"/>
    <property type="match status" value="1"/>
</dbReference>
<organism evidence="7 8">
    <name type="scientific">endosymbiont of Ridgeia piscesae</name>
    <dbReference type="NCBI Taxonomy" id="54398"/>
    <lineage>
        <taxon>Bacteria</taxon>
        <taxon>Pseudomonadati</taxon>
        <taxon>Pseudomonadota</taxon>
        <taxon>Gammaproteobacteria</taxon>
        <taxon>sulfur-oxidizing symbionts</taxon>
    </lineage>
</organism>
<evidence type="ECO:0000259" key="6">
    <source>
        <dbReference type="PROSITE" id="PS50106"/>
    </source>
</evidence>
<keyword evidence="8" id="KW-1185">Reference proteome</keyword>
<proteinExistence type="inferred from homology"/>
<evidence type="ECO:0000256" key="5">
    <source>
        <dbReference type="RuleBase" id="RU004404"/>
    </source>
</evidence>
<dbReference type="EMBL" id="LDXT01000088">
    <property type="protein sequence ID" value="KRT54735.1"/>
    <property type="molecule type" value="Genomic_DNA"/>
</dbReference>
<dbReference type="SMART" id="SM00245">
    <property type="entry name" value="TSPc"/>
    <property type="match status" value="1"/>
</dbReference>
<feature type="domain" description="PDZ" evidence="6">
    <location>
        <begin position="236"/>
        <end position="313"/>
    </location>
</feature>
<dbReference type="Gene3D" id="3.90.226.10">
    <property type="entry name" value="2-enoyl-CoA Hydratase, Chain A, domain 1"/>
    <property type="match status" value="1"/>
</dbReference>
<dbReference type="CDD" id="cd07560">
    <property type="entry name" value="Peptidase_S41_CPP"/>
    <property type="match status" value="1"/>
</dbReference>
<dbReference type="Pfam" id="PF00595">
    <property type="entry name" value="PDZ"/>
    <property type="match status" value="1"/>
</dbReference>
<dbReference type="Pfam" id="PF03572">
    <property type="entry name" value="Peptidase_S41"/>
    <property type="match status" value="1"/>
</dbReference>